<accession>A0A0F5ERJ1</accession>
<dbReference type="AlphaFoldDB" id="A0A0F5ERJ1"/>
<dbReference type="Gene3D" id="3.60.21.10">
    <property type="match status" value="1"/>
</dbReference>
<dbReference type="PANTHER" id="PTHR31302:SF0">
    <property type="entry name" value="TRANSMEMBRANE PROTEIN WITH METALLOPHOSPHOESTERASE DOMAIN"/>
    <property type="match status" value="1"/>
</dbReference>
<dbReference type="Proteomes" id="UP000254465">
    <property type="component" value="Unassembled WGS sequence"/>
</dbReference>
<dbReference type="RefSeq" id="WP_017806136.1">
    <property type="nucleotide sequence ID" value="NZ_CP034110.1"/>
</dbReference>
<sequence length="362" mass="41255">MEVDYFLIFTLCIISLQFLIFVFTKTLSWLYVKNSTLSYRLFVASLYISINSIFLLTVFHIYPMFRIGAFILVILLFSSFSSLLCSVVYLLLKKTKYGIKSYNILTWLYPVGLCSIIGTSVYNAYTPVVIHYEIEIDKPLSPLRIGMASDLHLGRLFGCTQLDKLSHIMNKENVDIILLPGDIMDDNIDSYIAENMSSHLSKLKAPLGVYATLGNHDFLGKEQEISQELRKVGIRVLMDNIANINNRFILIGRNDKLFQKRLKTAQLLETVNTNLPIFLLDHRPNEILEHSFLPIDIQVSGHAHKGQIFPGNIITKLLYDLDYGYKKIGKGHFFVTSGYGFWGVPMRLGSQSEVFIIDVKGK</sequence>
<dbReference type="Proteomes" id="UP000294229">
    <property type="component" value="Unassembled WGS sequence"/>
</dbReference>
<evidence type="ECO:0000313" key="8">
    <source>
        <dbReference type="Proteomes" id="UP000294229"/>
    </source>
</evidence>
<proteinExistence type="predicted"/>
<feature type="transmembrane region" description="Helical" evidence="1">
    <location>
        <begin position="6"/>
        <end position="32"/>
    </location>
</feature>
<reference evidence="3 8" key="2">
    <citation type="submission" date="2018-11" db="EMBL/GenBank/DDBJ databases">
        <title>Sequencing Av. paragallinarum serogroups.</title>
        <authorList>
            <person name="Hellmuth J.E."/>
            <person name="Boucher C.E."/>
            <person name="Cason E.D."/>
        </authorList>
    </citation>
    <scope>NUCLEOTIDE SEQUENCE [LARGE SCALE GENOMIC DNA]</scope>
    <source>
        <strain evidence="3 8">SA-3</strain>
    </source>
</reference>
<dbReference type="EMBL" id="RQXS01000038">
    <property type="protein sequence ID" value="RZN58049.1"/>
    <property type="molecule type" value="Genomic_DNA"/>
</dbReference>
<keyword evidence="1" id="KW-0472">Membrane</keyword>
<dbReference type="PANTHER" id="PTHR31302">
    <property type="entry name" value="TRANSMEMBRANE PROTEIN WITH METALLOPHOSPHOESTERASE DOMAIN-RELATED"/>
    <property type="match status" value="1"/>
</dbReference>
<name>A0A0F5ERJ1_AVIPA</name>
<dbReference type="InterPro" id="IPR051158">
    <property type="entry name" value="Metallophosphoesterase_sf"/>
</dbReference>
<dbReference type="Proteomes" id="UP000254620">
    <property type="component" value="Unassembled WGS sequence"/>
</dbReference>
<dbReference type="EMBL" id="UFSW01000001">
    <property type="protein sequence ID" value="SUU97033.1"/>
    <property type="molecule type" value="Genomic_DNA"/>
</dbReference>
<evidence type="ECO:0000313" key="5">
    <source>
        <dbReference type="EMBL" id="SUU97033.1"/>
    </source>
</evidence>
<reference evidence="6 7" key="1">
    <citation type="submission" date="2018-06" db="EMBL/GenBank/DDBJ databases">
        <authorList>
            <consortium name="Pathogen Informatics"/>
            <person name="Doyle S."/>
        </authorList>
    </citation>
    <scope>NUCLEOTIDE SEQUENCE [LARGE SCALE GENOMIC DNA]</scope>
    <source>
        <strain evidence="5 7">NCTC10926</strain>
        <strain evidence="4 6">NCTC11296</strain>
    </source>
</reference>
<feature type="transmembrane region" description="Helical" evidence="1">
    <location>
        <begin position="39"/>
        <end position="61"/>
    </location>
</feature>
<dbReference type="GeneID" id="66256104"/>
<dbReference type="CDD" id="cd07385">
    <property type="entry name" value="MPP_YkuE_C"/>
    <property type="match status" value="1"/>
</dbReference>
<keyword evidence="1" id="KW-1133">Transmembrane helix</keyword>
<dbReference type="EC" id="3.1.-.-" evidence="4 5"/>
<dbReference type="InterPro" id="IPR029052">
    <property type="entry name" value="Metallo-depent_PP-like"/>
</dbReference>
<feature type="domain" description="Calcineurin-like phosphoesterase" evidence="2">
    <location>
        <begin position="143"/>
        <end position="305"/>
    </location>
</feature>
<evidence type="ECO:0000313" key="4">
    <source>
        <dbReference type="EMBL" id="STO71573.1"/>
    </source>
</evidence>
<evidence type="ECO:0000313" key="6">
    <source>
        <dbReference type="Proteomes" id="UP000254465"/>
    </source>
</evidence>
<dbReference type="EMBL" id="UGHK01000002">
    <property type="protein sequence ID" value="STO71573.1"/>
    <property type="molecule type" value="Genomic_DNA"/>
</dbReference>
<keyword evidence="4" id="KW-0378">Hydrolase</keyword>
<feature type="transmembrane region" description="Helical" evidence="1">
    <location>
        <begin position="104"/>
        <end position="125"/>
    </location>
</feature>
<evidence type="ECO:0000259" key="2">
    <source>
        <dbReference type="Pfam" id="PF00149"/>
    </source>
</evidence>
<protein>
    <submittedName>
        <fullName evidence="3 5">Metallophosphoesterase</fullName>
        <ecNumber evidence="4 5">3.1.-.-</ecNumber>
    </submittedName>
    <submittedName>
        <fullName evidence="4">Phosphohydrolase</fullName>
    </submittedName>
</protein>
<dbReference type="Pfam" id="PF00149">
    <property type="entry name" value="Metallophos"/>
    <property type="match status" value="1"/>
</dbReference>
<dbReference type="SUPFAM" id="SSF56300">
    <property type="entry name" value="Metallo-dependent phosphatases"/>
    <property type="match status" value="1"/>
</dbReference>
<feature type="transmembrane region" description="Helical" evidence="1">
    <location>
        <begin position="67"/>
        <end position="92"/>
    </location>
</feature>
<dbReference type="InterPro" id="IPR004843">
    <property type="entry name" value="Calcineurin-like_PHP"/>
</dbReference>
<keyword evidence="1" id="KW-0812">Transmembrane</keyword>
<dbReference type="KEGG" id="apag:EIA51_06600"/>
<gene>
    <name evidence="3" type="ORF">EIG79_08190</name>
    <name evidence="5" type="ORF">NCTC10926_00397</name>
    <name evidence="4" type="ORF">NCTC11296_01478</name>
</gene>
<evidence type="ECO:0000256" key="1">
    <source>
        <dbReference type="SAM" id="Phobius"/>
    </source>
</evidence>
<dbReference type="GO" id="GO:0016787">
    <property type="term" value="F:hydrolase activity"/>
    <property type="evidence" value="ECO:0007669"/>
    <property type="project" value="UniProtKB-KW"/>
</dbReference>
<organism evidence="4 6">
    <name type="scientific">Avibacterium paragallinarum</name>
    <name type="common">Haemophilus gallinarum</name>
    <dbReference type="NCBI Taxonomy" id="728"/>
    <lineage>
        <taxon>Bacteria</taxon>
        <taxon>Pseudomonadati</taxon>
        <taxon>Pseudomonadota</taxon>
        <taxon>Gammaproteobacteria</taxon>
        <taxon>Pasteurellales</taxon>
        <taxon>Pasteurellaceae</taxon>
        <taxon>Avibacterium</taxon>
    </lineage>
</organism>
<evidence type="ECO:0000313" key="3">
    <source>
        <dbReference type="EMBL" id="RZN58049.1"/>
    </source>
</evidence>
<evidence type="ECO:0000313" key="7">
    <source>
        <dbReference type="Proteomes" id="UP000254620"/>
    </source>
</evidence>